<proteinExistence type="predicted"/>
<dbReference type="RefSeq" id="WP_170153268.1">
    <property type="nucleotide sequence ID" value="NZ_QNRK01000020.1"/>
</dbReference>
<protein>
    <submittedName>
        <fullName evidence="6">IclR family transcriptional regulator</fullName>
    </submittedName>
</protein>
<feature type="domain" description="IclR-ED" evidence="5">
    <location>
        <begin position="70"/>
        <end position="257"/>
    </location>
</feature>
<dbReference type="PROSITE" id="PS51077">
    <property type="entry name" value="HTH_ICLR"/>
    <property type="match status" value="1"/>
</dbReference>
<organism evidence="6 7">
    <name type="scientific">Roseiarcus fermentans</name>
    <dbReference type="NCBI Taxonomy" id="1473586"/>
    <lineage>
        <taxon>Bacteria</taxon>
        <taxon>Pseudomonadati</taxon>
        <taxon>Pseudomonadota</taxon>
        <taxon>Alphaproteobacteria</taxon>
        <taxon>Hyphomicrobiales</taxon>
        <taxon>Roseiarcaceae</taxon>
        <taxon>Roseiarcus</taxon>
    </lineage>
</organism>
<dbReference type="GO" id="GO:0003700">
    <property type="term" value="F:DNA-binding transcription factor activity"/>
    <property type="evidence" value="ECO:0007669"/>
    <property type="project" value="TreeGrafter"/>
</dbReference>
<dbReference type="GO" id="GO:0045892">
    <property type="term" value="P:negative regulation of DNA-templated transcription"/>
    <property type="evidence" value="ECO:0007669"/>
    <property type="project" value="TreeGrafter"/>
</dbReference>
<evidence type="ECO:0000256" key="1">
    <source>
        <dbReference type="ARBA" id="ARBA00023015"/>
    </source>
</evidence>
<comment type="caution">
    <text evidence="6">The sequence shown here is derived from an EMBL/GenBank/DDBJ whole genome shotgun (WGS) entry which is preliminary data.</text>
</comment>
<evidence type="ECO:0000259" key="5">
    <source>
        <dbReference type="PROSITE" id="PS51078"/>
    </source>
</evidence>
<dbReference type="InterPro" id="IPR050707">
    <property type="entry name" value="HTH_MetabolicPath_Reg"/>
</dbReference>
<dbReference type="Proteomes" id="UP000253529">
    <property type="component" value="Unassembled WGS sequence"/>
</dbReference>
<dbReference type="Pfam" id="PF01614">
    <property type="entry name" value="IclR_C"/>
    <property type="match status" value="1"/>
</dbReference>
<evidence type="ECO:0000313" key="6">
    <source>
        <dbReference type="EMBL" id="RBP09894.1"/>
    </source>
</evidence>
<dbReference type="SUPFAM" id="SSF55781">
    <property type="entry name" value="GAF domain-like"/>
    <property type="match status" value="1"/>
</dbReference>
<dbReference type="Pfam" id="PF09339">
    <property type="entry name" value="HTH_IclR"/>
    <property type="match status" value="1"/>
</dbReference>
<name>A0A366F5J2_9HYPH</name>
<dbReference type="Gene3D" id="3.30.450.40">
    <property type="match status" value="1"/>
</dbReference>
<accession>A0A366F5J2</accession>
<dbReference type="AlphaFoldDB" id="A0A366F5J2"/>
<dbReference type="GO" id="GO:0003677">
    <property type="term" value="F:DNA binding"/>
    <property type="evidence" value="ECO:0007669"/>
    <property type="project" value="UniProtKB-KW"/>
</dbReference>
<dbReference type="EMBL" id="QNRK01000020">
    <property type="protein sequence ID" value="RBP09894.1"/>
    <property type="molecule type" value="Genomic_DNA"/>
</dbReference>
<dbReference type="InterPro" id="IPR029016">
    <property type="entry name" value="GAF-like_dom_sf"/>
</dbReference>
<reference evidence="6 7" key="1">
    <citation type="submission" date="2018-06" db="EMBL/GenBank/DDBJ databases">
        <title>Genomic Encyclopedia of Type Strains, Phase IV (KMG-IV): sequencing the most valuable type-strain genomes for metagenomic binning, comparative biology and taxonomic classification.</title>
        <authorList>
            <person name="Goeker M."/>
        </authorList>
    </citation>
    <scope>NUCLEOTIDE SEQUENCE [LARGE SCALE GENOMIC DNA]</scope>
    <source>
        <strain evidence="6 7">DSM 24875</strain>
    </source>
</reference>
<feature type="domain" description="HTH iclR-type" evidence="4">
    <location>
        <begin position="14"/>
        <end position="76"/>
    </location>
</feature>
<dbReference type="InterPro" id="IPR036390">
    <property type="entry name" value="WH_DNA-bd_sf"/>
</dbReference>
<dbReference type="SUPFAM" id="SSF46785">
    <property type="entry name" value="Winged helix' DNA-binding domain"/>
    <property type="match status" value="1"/>
</dbReference>
<gene>
    <name evidence="6" type="ORF">DFR50_12094</name>
</gene>
<keyword evidence="7" id="KW-1185">Reference proteome</keyword>
<dbReference type="InterPro" id="IPR036388">
    <property type="entry name" value="WH-like_DNA-bd_sf"/>
</dbReference>
<dbReference type="Gene3D" id="1.10.10.10">
    <property type="entry name" value="Winged helix-like DNA-binding domain superfamily/Winged helix DNA-binding domain"/>
    <property type="match status" value="1"/>
</dbReference>
<dbReference type="PANTHER" id="PTHR30136:SF24">
    <property type="entry name" value="HTH-TYPE TRANSCRIPTIONAL REPRESSOR ALLR"/>
    <property type="match status" value="1"/>
</dbReference>
<evidence type="ECO:0000313" key="7">
    <source>
        <dbReference type="Proteomes" id="UP000253529"/>
    </source>
</evidence>
<evidence type="ECO:0000259" key="4">
    <source>
        <dbReference type="PROSITE" id="PS51077"/>
    </source>
</evidence>
<dbReference type="SMART" id="SM00346">
    <property type="entry name" value="HTH_ICLR"/>
    <property type="match status" value="1"/>
</dbReference>
<dbReference type="InterPro" id="IPR014757">
    <property type="entry name" value="Tscrpt_reg_IclR_C"/>
</dbReference>
<keyword evidence="3" id="KW-0804">Transcription</keyword>
<evidence type="ECO:0000256" key="3">
    <source>
        <dbReference type="ARBA" id="ARBA00023163"/>
    </source>
</evidence>
<dbReference type="PANTHER" id="PTHR30136">
    <property type="entry name" value="HELIX-TURN-HELIX TRANSCRIPTIONAL REGULATOR, ICLR FAMILY"/>
    <property type="match status" value="1"/>
</dbReference>
<sequence length="283" mass="30847">MSAAADQDPSLKIVGAVANAIAILRSLTQRGESAGVTTIARETGVSVSTCFNILRTLASERLVDFDPEAKTYRIGLGVLEFSLPLLGADQANLIRPELQRLSGEHKSLICLWQITDSERILLIDRVSSARTVRVDISHGSRLPTYVGAIGRCYAALRNLPRSELKQRFDALNWQSPPAFEAYAEDVERAKQDGFAYDFGHLFVGLEIAAAVITDPSGKPRLGVSGINIAGQLPKRDIERLAADLRDSADWISESLFGVSRGVRQSERRIAAGRAVPRGRRPAQ</sequence>
<dbReference type="PROSITE" id="PS51078">
    <property type="entry name" value="ICLR_ED"/>
    <property type="match status" value="1"/>
</dbReference>
<keyword evidence="1" id="KW-0805">Transcription regulation</keyword>
<evidence type="ECO:0000256" key="2">
    <source>
        <dbReference type="ARBA" id="ARBA00023125"/>
    </source>
</evidence>
<dbReference type="InterPro" id="IPR005471">
    <property type="entry name" value="Tscrpt_reg_IclR_N"/>
</dbReference>
<keyword evidence="2" id="KW-0238">DNA-binding</keyword>